<evidence type="ECO:0000256" key="1">
    <source>
        <dbReference type="ARBA" id="ARBA00008814"/>
    </source>
</evidence>
<reference evidence="6 7" key="1">
    <citation type="submission" date="2016-10" db="EMBL/GenBank/DDBJ databases">
        <authorList>
            <person name="de Groot N.N."/>
        </authorList>
    </citation>
    <scope>NUCLEOTIDE SEQUENCE [LARGE SCALE GENOMIC DNA]</scope>
    <source>
        <strain evidence="6 7">743A</strain>
    </source>
</reference>
<keyword evidence="2 4" id="KW-0732">Signal</keyword>
<feature type="domain" description="Fe/B12 periplasmic-binding" evidence="5">
    <location>
        <begin position="85"/>
        <end position="331"/>
    </location>
</feature>
<feature type="chain" id="PRO_5039398213" evidence="4">
    <location>
        <begin position="23"/>
        <end position="333"/>
    </location>
</feature>
<evidence type="ECO:0000256" key="2">
    <source>
        <dbReference type="ARBA" id="ARBA00022729"/>
    </source>
</evidence>
<dbReference type="SUPFAM" id="SSF53807">
    <property type="entry name" value="Helical backbone' metal receptor"/>
    <property type="match status" value="1"/>
</dbReference>
<evidence type="ECO:0000313" key="7">
    <source>
        <dbReference type="Proteomes" id="UP000199659"/>
    </source>
</evidence>
<dbReference type="NCBIfam" id="NF038402">
    <property type="entry name" value="TroA_like"/>
    <property type="match status" value="1"/>
</dbReference>
<feature type="compositionally biased region" description="Low complexity" evidence="3">
    <location>
        <begin position="56"/>
        <end position="68"/>
    </location>
</feature>
<proteinExistence type="inferred from homology"/>
<comment type="similarity">
    <text evidence="1">Belongs to the bacterial solute-binding protein 8 family.</text>
</comment>
<dbReference type="STRING" id="37658.SAMN05661086_01326"/>
<dbReference type="Proteomes" id="UP000199659">
    <property type="component" value="Unassembled WGS sequence"/>
</dbReference>
<dbReference type="PANTHER" id="PTHR30535">
    <property type="entry name" value="VITAMIN B12-BINDING PROTEIN"/>
    <property type="match status" value="1"/>
</dbReference>
<dbReference type="EMBL" id="FOYZ01000004">
    <property type="protein sequence ID" value="SFR72558.1"/>
    <property type="molecule type" value="Genomic_DNA"/>
</dbReference>
<dbReference type="PROSITE" id="PS51257">
    <property type="entry name" value="PROKAR_LIPOPROTEIN"/>
    <property type="match status" value="1"/>
</dbReference>
<evidence type="ECO:0000256" key="3">
    <source>
        <dbReference type="SAM" id="MobiDB-lite"/>
    </source>
</evidence>
<dbReference type="GO" id="GO:0071281">
    <property type="term" value="P:cellular response to iron ion"/>
    <property type="evidence" value="ECO:0007669"/>
    <property type="project" value="TreeGrafter"/>
</dbReference>
<gene>
    <name evidence="6" type="ORF">SAMN05661086_01326</name>
</gene>
<sequence>MKNYKKILPLLLVLVLTFGLTACGSKTNSSEEQDANPTVAAVTETENTEVSEATEAETPAPATEYPVTITDSEGRDITVEAEPEKVVSMAPNITELMFALGAEDKLVGRTDYCDYPEEAAQIESVGTLTTPDIEKIISLQPDVVIASTHFTEESEEKLTELGIKVILLYEEHEVEGVYTILDTLGTILNEKDSAAALVTEMKTSIEETKAAVAGLETPSVYYVVGFGEYGDYTAGGDTFVGQLITLAGGNNIAQDVSGWSYTLESLVEADPDIIIIAEGMKESFVTADNYKELSAVKNGNVYGIDNNTVERQGYRNAEGIRALAEIFHPDAFK</sequence>
<dbReference type="PROSITE" id="PS50983">
    <property type="entry name" value="FE_B12_PBP"/>
    <property type="match status" value="1"/>
</dbReference>
<organism evidence="6 7">
    <name type="scientific">Anaeromicropila populeti</name>
    <dbReference type="NCBI Taxonomy" id="37658"/>
    <lineage>
        <taxon>Bacteria</taxon>
        <taxon>Bacillati</taxon>
        <taxon>Bacillota</taxon>
        <taxon>Clostridia</taxon>
        <taxon>Lachnospirales</taxon>
        <taxon>Lachnospiraceae</taxon>
        <taxon>Anaeromicropila</taxon>
    </lineage>
</organism>
<feature type="region of interest" description="Disordered" evidence="3">
    <location>
        <begin position="26"/>
        <end position="74"/>
    </location>
</feature>
<dbReference type="CDD" id="cd01143">
    <property type="entry name" value="YvrC"/>
    <property type="match status" value="1"/>
</dbReference>
<protein>
    <submittedName>
        <fullName evidence="6">Iron complex transport system substrate-binding protein</fullName>
    </submittedName>
</protein>
<evidence type="ECO:0000259" key="5">
    <source>
        <dbReference type="PROSITE" id="PS50983"/>
    </source>
</evidence>
<dbReference type="Gene3D" id="3.40.50.1980">
    <property type="entry name" value="Nitrogenase molybdenum iron protein domain"/>
    <property type="match status" value="2"/>
</dbReference>
<feature type="compositionally biased region" description="Acidic residues" evidence="3">
    <location>
        <begin position="46"/>
        <end position="55"/>
    </location>
</feature>
<dbReference type="InterPro" id="IPR002491">
    <property type="entry name" value="ABC_transptr_periplasmic_BD"/>
</dbReference>
<dbReference type="Pfam" id="PF01497">
    <property type="entry name" value="Peripla_BP_2"/>
    <property type="match status" value="1"/>
</dbReference>
<evidence type="ECO:0000256" key="4">
    <source>
        <dbReference type="SAM" id="SignalP"/>
    </source>
</evidence>
<dbReference type="AlphaFoldDB" id="A0A1I6J0U7"/>
<dbReference type="InterPro" id="IPR054828">
    <property type="entry name" value="Vit_B12_bind_prot"/>
</dbReference>
<feature type="signal peptide" evidence="4">
    <location>
        <begin position="1"/>
        <end position="22"/>
    </location>
</feature>
<name>A0A1I6J0U7_9FIRM</name>
<dbReference type="RefSeq" id="WP_092559906.1">
    <property type="nucleotide sequence ID" value="NZ_FOYZ01000004.1"/>
</dbReference>
<keyword evidence="7" id="KW-1185">Reference proteome</keyword>
<evidence type="ECO:0000313" key="6">
    <source>
        <dbReference type="EMBL" id="SFR72558.1"/>
    </source>
</evidence>
<dbReference type="InterPro" id="IPR050902">
    <property type="entry name" value="ABC_Transporter_SBP"/>
</dbReference>
<dbReference type="PANTHER" id="PTHR30535:SF34">
    <property type="entry name" value="MOLYBDATE-BINDING PROTEIN MOLA"/>
    <property type="match status" value="1"/>
</dbReference>
<dbReference type="OrthoDB" id="9816357at2"/>
<accession>A0A1I6J0U7</accession>